<reference evidence="1 2" key="1">
    <citation type="submission" date="2016-11" db="EMBL/GenBank/DDBJ databases">
        <authorList>
            <person name="Jaros S."/>
            <person name="Januszkiewicz K."/>
            <person name="Wedrychowicz H."/>
        </authorList>
    </citation>
    <scope>NUCLEOTIDE SEQUENCE [LARGE SCALE GENOMIC DNA]</scope>
    <source>
        <strain evidence="1 2">DSM 15929</strain>
    </source>
</reference>
<name>A0A1M6ZP14_9FIRM</name>
<protein>
    <submittedName>
        <fullName evidence="1">Uncharacterized protein</fullName>
    </submittedName>
</protein>
<dbReference type="SUPFAM" id="SSF56349">
    <property type="entry name" value="DNA breaking-rejoining enzymes"/>
    <property type="match status" value="1"/>
</dbReference>
<dbReference type="EMBL" id="FRAC01000029">
    <property type="protein sequence ID" value="SHL32119.1"/>
    <property type="molecule type" value="Genomic_DNA"/>
</dbReference>
<evidence type="ECO:0000313" key="2">
    <source>
        <dbReference type="Proteomes" id="UP000184386"/>
    </source>
</evidence>
<accession>A0A1M6ZP14</accession>
<dbReference type="STRING" id="1121322.SAMN02745136_04646"/>
<gene>
    <name evidence="1" type="ORF">SAMN02745136_04646</name>
</gene>
<evidence type="ECO:0000313" key="1">
    <source>
        <dbReference type="EMBL" id="SHL32119.1"/>
    </source>
</evidence>
<keyword evidence="2" id="KW-1185">Reference proteome</keyword>
<proteinExistence type="predicted"/>
<dbReference type="Proteomes" id="UP000184386">
    <property type="component" value="Unassembled WGS sequence"/>
</dbReference>
<organism evidence="1 2">
    <name type="scientific">Anaerocolumna jejuensis DSM 15929</name>
    <dbReference type="NCBI Taxonomy" id="1121322"/>
    <lineage>
        <taxon>Bacteria</taxon>
        <taxon>Bacillati</taxon>
        <taxon>Bacillota</taxon>
        <taxon>Clostridia</taxon>
        <taxon>Lachnospirales</taxon>
        <taxon>Lachnospiraceae</taxon>
        <taxon>Anaerocolumna</taxon>
    </lineage>
</organism>
<sequence>MFADFLDRWLEYKYKQATEQTLSKRKLELGLITSNPADKIIFPKQDKFKGDYYTIEEVWALFGKVIGTKMEMPVIP</sequence>
<dbReference type="InterPro" id="IPR011010">
    <property type="entry name" value="DNA_brk_join_enz"/>
</dbReference>
<dbReference type="AlphaFoldDB" id="A0A1M6ZP14"/>
<dbReference type="GO" id="GO:0003677">
    <property type="term" value="F:DNA binding"/>
    <property type="evidence" value="ECO:0007669"/>
    <property type="project" value="InterPro"/>
</dbReference>